<sequence>MVDVAPATVERPGILLPADQRVAVVAHWSPGPAQSRSAVQLVAELQRCGYRVTVSSTSESAEPLDFSAGGSVSTDELRVLRRPNTGYDFGSWAAALHADPNIAPRDHVLLVNDSLVGPFAGLGPALADFETTSADVWGLVESDQFASHLQSFFRGFRRGVLAEPPMAAFWAGLEVVPDKDQLIAEYEFGFSEFLVDRGYSTAAFVHHTSVVAPGLNPTILGWRALLAAGVPFVKRELVRSPGLAPDGHDLPAEVTARFGVEVTEWV</sequence>
<dbReference type="EMBL" id="CAFBMQ010000100">
    <property type="protein sequence ID" value="CAB4909617.1"/>
    <property type="molecule type" value="Genomic_DNA"/>
</dbReference>
<evidence type="ECO:0000313" key="1">
    <source>
        <dbReference type="EMBL" id="CAB4909617.1"/>
    </source>
</evidence>
<reference evidence="1" key="1">
    <citation type="submission" date="2020-05" db="EMBL/GenBank/DDBJ databases">
        <authorList>
            <person name="Chiriac C."/>
            <person name="Salcher M."/>
            <person name="Ghai R."/>
            <person name="Kavagutti S V."/>
        </authorList>
    </citation>
    <scope>NUCLEOTIDE SEQUENCE</scope>
</reference>
<accession>A0A6J7GMF7</accession>
<dbReference type="Pfam" id="PF05045">
    <property type="entry name" value="RgpF"/>
    <property type="match status" value="1"/>
</dbReference>
<protein>
    <submittedName>
        <fullName evidence="1">Unannotated protein</fullName>
    </submittedName>
</protein>
<organism evidence="1">
    <name type="scientific">freshwater metagenome</name>
    <dbReference type="NCBI Taxonomy" id="449393"/>
    <lineage>
        <taxon>unclassified sequences</taxon>
        <taxon>metagenomes</taxon>
        <taxon>ecological metagenomes</taxon>
    </lineage>
</organism>
<proteinExistence type="predicted"/>
<dbReference type="InterPro" id="IPR007739">
    <property type="entry name" value="RgpF"/>
</dbReference>
<gene>
    <name evidence="1" type="ORF">UFOPK3609_00774</name>
</gene>
<dbReference type="AlphaFoldDB" id="A0A6J7GMF7"/>
<name>A0A6J7GMF7_9ZZZZ</name>